<accession>A0A8J2PDP0</accession>
<feature type="non-terminal residue" evidence="2">
    <location>
        <position position="226"/>
    </location>
</feature>
<evidence type="ECO:0000313" key="3">
    <source>
        <dbReference type="Proteomes" id="UP000708208"/>
    </source>
</evidence>
<protein>
    <submittedName>
        <fullName evidence="2">Uncharacterized protein</fullName>
    </submittedName>
</protein>
<gene>
    <name evidence="2" type="ORF">AFUS01_LOCUS35182</name>
</gene>
<feature type="region of interest" description="Disordered" evidence="1">
    <location>
        <begin position="136"/>
        <end position="226"/>
    </location>
</feature>
<sequence length="226" mass="25241">AGKSCGDKSKGKKMNGAEPSSRPTNVITEMERRKWKKQFIAENTLDPVYESKPLKVAPLKLTKRRSTTDAIVMKKGTGNRSLGSKIKMQRYSIETSVPFIWSQSQWQTPAMKQNNEDRMRNKVVCEKQKDLFKSTSFSASSSFSHGSISSSSSDQPKPKPKESLKDGLNPIDEEGQSVIATSSTAKPRKMKKPRKSVDEPSEQDRMLSQKPNALISQDLKKSSLQS</sequence>
<dbReference type="EMBL" id="CAJVCH010534767">
    <property type="protein sequence ID" value="CAG7825057.1"/>
    <property type="molecule type" value="Genomic_DNA"/>
</dbReference>
<feature type="region of interest" description="Disordered" evidence="1">
    <location>
        <begin position="1"/>
        <end position="30"/>
    </location>
</feature>
<feature type="compositionally biased region" description="Basic and acidic residues" evidence="1">
    <location>
        <begin position="195"/>
        <end position="207"/>
    </location>
</feature>
<feature type="compositionally biased region" description="Low complexity" evidence="1">
    <location>
        <begin position="136"/>
        <end position="153"/>
    </location>
</feature>
<feature type="non-terminal residue" evidence="2">
    <location>
        <position position="1"/>
    </location>
</feature>
<name>A0A8J2PDP0_9HEXA</name>
<feature type="compositionally biased region" description="Basic and acidic residues" evidence="1">
    <location>
        <begin position="156"/>
        <end position="165"/>
    </location>
</feature>
<dbReference type="AlphaFoldDB" id="A0A8J2PDP0"/>
<evidence type="ECO:0000256" key="1">
    <source>
        <dbReference type="SAM" id="MobiDB-lite"/>
    </source>
</evidence>
<proteinExistence type="predicted"/>
<dbReference type="Proteomes" id="UP000708208">
    <property type="component" value="Unassembled WGS sequence"/>
</dbReference>
<reference evidence="2" key="1">
    <citation type="submission" date="2021-06" db="EMBL/GenBank/DDBJ databases">
        <authorList>
            <person name="Hodson N. C."/>
            <person name="Mongue J. A."/>
            <person name="Jaron S. K."/>
        </authorList>
    </citation>
    <scope>NUCLEOTIDE SEQUENCE</scope>
</reference>
<keyword evidence="3" id="KW-1185">Reference proteome</keyword>
<evidence type="ECO:0000313" key="2">
    <source>
        <dbReference type="EMBL" id="CAG7825057.1"/>
    </source>
</evidence>
<organism evidence="2 3">
    <name type="scientific">Allacma fusca</name>
    <dbReference type="NCBI Taxonomy" id="39272"/>
    <lineage>
        <taxon>Eukaryota</taxon>
        <taxon>Metazoa</taxon>
        <taxon>Ecdysozoa</taxon>
        <taxon>Arthropoda</taxon>
        <taxon>Hexapoda</taxon>
        <taxon>Collembola</taxon>
        <taxon>Symphypleona</taxon>
        <taxon>Sminthuridae</taxon>
        <taxon>Allacma</taxon>
    </lineage>
</organism>
<comment type="caution">
    <text evidence="2">The sequence shown here is derived from an EMBL/GenBank/DDBJ whole genome shotgun (WGS) entry which is preliminary data.</text>
</comment>